<dbReference type="RefSeq" id="WP_349247102.1">
    <property type="nucleotide sequence ID" value="NZ_JASCXX010000047.1"/>
</dbReference>
<proteinExistence type="predicted"/>
<dbReference type="InterPro" id="IPR011042">
    <property type="entry name" value="6-blade_b-propeller_TolB-like"/>
</dbReference>
<reference evidence="2" key="1">
    <citation type="submission" date="2023-05" db="EMBL/GenBank/DDBJ databases">
        <title>Anaerotaeda fermentans gen. nov., sp. nov., a novel anaerobic planctomycete of the new family within the order Sedimentisphaerales isolated from Taman Peninsula, Russia.</title>
        <authorList>
            <person name="Khomyakova M.A."/>
            <person name="Merkel A.Y."/>
            <person name="Slobodkin A.I."/>
        </authorList>
    </citation>
    <scope>NUCLEOTIDE SEQUENCE</scope>
    <source>
        <strain evidence="2">M17dextr</strain>
    </source>
</reference>
<dbReference type="Gene3D" id="2.60.120.260">
    <property type="entry name" value="Galactose-binding domain-like"/>
    <property type="match status" value="1"/>
</dbReference>
<dbReference type="SUPFAM" id="SSF82171">
    <property type="entry name" value="DPP6 N-terminal domain-like"/>
    <property type="match status" value="1"/>
</dbReference>
<dbReference type="InterPro" id="IPR036280">
    <property type="entry name" value="Multihaem_cyt_sf"/>
</dbReference>
<evidence type="ECO:0000259" key="1">
    <source>
        <dbReference type="Pfam" id="PF18582"/>
    </source>
</evidence>
<dbReference type="Gene3D" id="2.120.10.30">
    <property type="entry name" value="TolB, C-terminal domain"/>
    <property type="match status" value="1"/>
</dbReference>
<dbReference type="Pfam" id="PF18582">
    <property type="entry name" value="HZS_alpha"/>
    <property type="match status" value="1"/>
</dbReference>
<name>A0AAW6U1C6_9BACT</name>
<comment type="caution">
    <text evidence="2">The sequence shown here is derived from an EMBL/GenBank/DDBJ whole genome shotgun (WGS) entry which is preliminary data.</text>
</comment>
<dbReference type="EMBL" id="JASCXX010000047">
    <property type="protein sequence ID" value="MDI6451695.1"/>
    <property type="molecule type" value="Genomic_DNA"/>
</dbReference>
<gene>
    <name evidence="2" type="ORF">QJ522_21720</name>
</gene>
<dbReference type="AlphaFoldDB" id="A0AAW6U1C6"/>
<evidence type="ECO:0000313" key="2">
    <source>
        <dbReference type="EMBL" id="MDI6451695.1"/>
    </source>
</evidence>
<dbReference type="InterPro" id="IPR040698">
    <property type="entry name" value="HZS_alpha_mid"/>
</dbReference>
<dbReference type="SUPFAM" id="SSF48695">
    <property type="entry name" value="Multiheme cytochromes"/>
    <property type="match status" value="1"/>
</dbReference>
<dbReference type="Proteomes" id="UP001431776">
    <property type="component" value="Unassembled WGS sequence"/>
</dbReference>
<sequence>MKQWVMVWILSSALPFGGFVTQGKAESRNIAPDATITESGRYSDDYLGAFTADGQIPESQSGEDRGRAWCVPQVRAAGATLTYAWPEVVTVGEIVYYGRTAWLWNENFLQVEIYADAASVPAAKADLRRGHGPQRITLETPVQTQTLTLRFTRADTGPNPGASEIQIYSSPPEPGVLGVFRPAPGEPMEFEHSQRLAEWFTSGDCGFDGLLVIQRQAMNPSHVYTYHNEDFRAGGGLYRFGRDGGLERLVDSPEGQLLDLEVSYDGREVLFSWRRSQADVYQIYRMNVDGTGLAQLTRGDHYNFNPCWLPDGGIAFLSTRTSAYAYCWDSPVGVLYRMDRNGSNILRLSANYLNDFTPAVLHDGRIIYSRWEYVDRPAIPIQSLWTIRPDGTALQVYYGNRVLSPATFMEARPIPGTQTVLCLLTAHNGPARGGVGIIDRRHGVNAQEAITNLTPEVNIGYVHRGDGNRVQGRYENPFPLDEERFVVSHNGSILLRNYAGTEHAILLEPRGGLGFYNPQPIRSTPVRPVLTSSLDVQNRPETAPSMAAVYLQDVYRGLEPHVARGEIAAIRVVEEIAKPVAISPSLRAFGFQFPVVSSGATYAPKRVWGQATVNPDGSASFEVPAGRPVYFMALDENGRALQRMRSFTHLMPGEVQSCIGCHEDRLSAPLRMPAQTALREPPQPLELPEWGRTGFSFRRIVQPVLDRNCAACHNAYNPSGGVDLSDDLTDFFNVSYETLARKGTPAEDWRQGGCDQESIRNPYTSWISTYNGSESNILEIAPNAWGSPASRLADLVMERHPDAEGNPRIDLTEAEKRRIFAWIDLNVPYYGTSDSNHRDRPGCRRMWPEDFDRVFSEIALRRCASCHEPDGQGVPTVPRQWYLRIQCPERNSFMLAPLARAAGGTEKCGQAVFQSVDDPDFRRLLAVFRPIQELLSRRPRLDMDTAKGVDGAAVCTDRVCEAPPFLGAGQL</sequence>
<keyword evidence="3" id="KW-1185">Reference proteome</keyword>
<protein>
    <recommendedName>
        <fullName evidence="1">Hydrazine synthase alpha subunit middle domain-containing protein</fullName>
    </recommendedName>
</protein>
<accession>A0AAW6U1C6</accession>
<feature type="domain" description="Hydrazine synthase alpha subunit middle" evidence="1">
    <location>
        <begin position="565"/>
        <end position="663"/>
    </location>
</feature>
<evidence type="ECO:0000313" key="3">
    <source>
        <dbReference type="Proteomes" id="UP001431776"/>
    </source>
</evidence>
<organism evidence="2 3">
    <name type="scientific">Anaerobaca lacustris</name>
    <dbReference type="NCBI Taxonomy" id="3044600"/>
    <lineage>
        <taxon>Bacteria</taxon>
        <taxon>Pseudomonadati</taxon>
        <taxon>Planctomycetota</taxon>
        <taxon>Phycisphaerae</taxon>
        <taxon>Sedimentisphaerales</taxon>
        <taxon>Anaerobacaceae</taxon>
        <taxon>Anaerobaca</taxon>
    </lineage>
</organism>